<comment type="caution">
    <text evidence="2">The sequence shown here is derived from an EMBL/GenBank/DDBJ whole genome shotgun (WGS) entry which is preliminary data.</text>
</comment>
<sequence>MVGNGLTLPCKARKRLSMKERHVKEKKRDGEKGREIEKGRRQKKTARRTRQWRRWWCDSQVAARYIAEMTE</sequence>
<feature type="compositionally biased region" description="Basic and acidic residues" evidence="1">
    <location>
        <begin position="18"/>
        <end position="39"/>
    </location>
</feature>
<evidence type="ECO:0000256" key="1">
    <source>
        <dbReference type="SAM" id="MobiDB-lite"/>
    </source>
</evidence>
<feature type="region of interest" description="Disordered" evidence="1">
    <location>
        <begin position="18"/>
        <end position="47"/>
    </location>
</feature>
<name>A0AAN8B1L2_9TELE</name>
<organism evidence="2 3">
    <name type="scientific">Champsocephalus esox</name>
    <name type="common">pike icefish</name>
    <dbReference type="NCBI Taxonomy" id="159716"/>
    <lineage>
        <taxon>Eukaryota</taxon>
        <taxon>Metazoa</taxon>
        <taxon>Chordata</taxon>
        <taxon>Craniata</taxon>
        <taxon>Vertebrata</taxon>
        <taxon>Euteleostomi</taxon>
        <taxon>Actinopterygii</taxon>
        <taxon>Neopterygii</taxon>
        <taxon>Teleostei</taxon>
        <taxon>Neoteleostei</taxon>
        <taxon>Acanthomorphata</taxon>
        <taxon>Eupercaria</taxon>
        <taxon>Perciformes</taxon>
        <taxon>Notothenioidei</taxon>
        <taxon>Channichthyidae</taxon>
        <taxon>Champsocephalus</taxon>
    </lineage>
</organism>
<dbReference type="Proteomes" id="UP001335648">
    <property type="component" value="Unassembled WGS sequence"/>
</dbReference>
<dbReference type="EMBL" id="JAULUE010002067">
    <property type="protein sequence ID" value="KAK5876390.1"/>
    <property type="molecule type" value="Genomic_DNA"/>
</dbReference>
<proteinExistence type="predicted"/>
<evidence type="ECO:0000313" key="2">
    <source>
        <dbReference type="EMBL" id="KAK5876390.1"/>
    </source>
</evidence>
<protein>
    <submittedName>
        <fullName evidence="2">Uncharacterized protein</fullName>
    </submittedName>
</protein>
<accession>A0AAN8B1L2</accession>
<keyword evidence="3" id="KW-1185">Reference proteome</keyword>
<reference evidence="2 3" key="1">
    <citation type="journal article" date="2023" name="Mol. Biol. Evol.">
        <title>Genomics of Secondarily Temperate Adaptation in the Only Non-Antarctic Icefish.</title>
        <authorList>
            <person name="Rivera-Colon A.G."/>
            <person name="Rayamajhi N."/>
            <person name="Minhas B.F."/>
            <person name="Madrigal G."/>
            <person name="Bilyk K.T."/>
            <person name="Yoon V."/>
            <person name="Hune M."/>
            <person name="Gregory S."/>
            <person name="Cheng C.H.C."/>
            <person name="Catchen J.M."/>
        </authorList>
    </citation>
    <scope>NUCLEOTIDE SEQUENCE [LARGE SCALE GENOMIC DNA]</scope>
    <source>
        <strain evidence="2">JC2023a</strain>
    </source>
</reference>
<gene>
    <name evidence="2" type="ORF">CesoFtcFv8_025749</name>
</gene>
<dbReference type="AlphaFoldDB" id="A0AAN8B1L2"/>
<evidence type="ECO:0000313" key="3">
    <source>
        <dbReference type="Proteomes" id="UP001335648"/>
    </source>
</evidence>